<organism evidence="3 4">
    <name type="scientific">Sagittula stellata (strain ATCC 700073 / DSM 11524 / E-37)</name>
    <dbReference type="NCBI Taxonomy" id="388399"/>
    <lineage>
        <taxon>Bacteria</taxon>
        <taxon>Pseudomonadati</taxon>
        <taxon>Pseudomonadota</taxon>
        <taxon>Alphaproteobacteria</taxon>
        <taxon>Rhodobacterales</taxon>
        <taxon>Roseobacteraceae</taxon>
        <taxon>Sagittula</taxon>
    </lineage>
</organism>
<dbReference type="Proteomes" id="UP000005713">
    <property type="component" value="Unassembled WGS sequence"/>
</dbReference>
<feature type="chain" id="PRO_5002654286" description="17 kDa surface antigen" evidence="2">
    <location>
        <begin position="32"/>
        <end position="87"/>
    </location>
</feature>
<gene>
    <name evidence="3" type="ORF">SSE37_04225</name>
</gene>
<dbReference type="AlphaFoldDB" id="A3K1M5"/>
<reference evidence="3 4" key="1">
    <citation type="submission" date="2006-06" db="EMBL/GenBank/DDBJ databases">
        <authorList>
            <person name="Moran M.A."/>
            <person name="Ferriera S."/>
            <person name="Johnson J."/>
            <person name="Kravitz S."/>
            <person name="Beeson K."/>
            <person name="Sutton G."/>
            <person name="Rogers Y.-H."/>
            <person name="Friedman R."/>
            <person name="Frazier M."/>
            <person name="Venter J.C."/>
        </authorList>
    </citation>
    <scope>NUCLEOTIDE SEQUENCE [LARGE SCALE GENOMIC DNA]</scope>
    <source>
        <strain evidence="3 4">E-37</strain>
    </source>
</reference>
<evidence type="ECO:0008006" key="5">
    <source>
        <dbReference type="Google" id="ProtNLM"/>
    </source>
</evidence>
<keyword evidence="4" id="KW-1185">Reference proteome</keyword>
<evidence type="ECO:0000256" key="1">
    <source>
        <dbReference type="SAM" id="Phobius"/>
    </source>
</evidence>
<evidence type="ECO:0000313" key="4">
    <source>
        <dbReference type="Proteomes" id="UP000005713"/>
    </source>
</evidence>
<evidence type="ECO:0000256" key="2">
    <source>
        <dbReference type="SAM" id="SignalP"/>
    </source>
</evidence>
<proteinExistence type="predicted"/>
<accession>A3K1M5</accession>
<keyword evidence="1" id="KW-0472">Membrane</keyword>
<feature type="signal peptide" evidence="2">
    <location>
        <begin position="1"/>
        <end position="31"/>
    </location>
</feature>
<feature type="transmembrane region" description="Helical" evidence="1">
    <location>
        <begin position="39"/>
        <end position="56"/>
    </location>
</feature>
<dbReference type="RefSeq" id="WP_005857663.1">
    <property type="nucleotide sequence ID" value="NZ_AAYA01000004.1"/>
</dbReference>
<keyword evidence="1" id="KW-1133">Transmembrane helix</keyword>
<keyword evidence="1" id="KW-0812">Transmembrane</keyword>
<comment type="caution">
    <text evidence="3">The sequence shown here is derived from an EMBL/GenBank/DDBJ whole genome shotgun (WGS) entry which is preliminary data.</text>
</comment>
<protein>
    <recommendedName>
        <fullName evidence="5">17 kDa surface antigen</fullName>
    </recommendedName>
</protein>
<dbReference type="OrthoDB" id="9946424at2"/>
<name>A3K1M5_SAGS3</name>
<sequence length="87" mass="9206">MSAQKSAKILTSAIAAAAMVLSLSAATPAAALNQHERNVVGGVVLGVIGTLAVQGARKNQKQRTYTTRVCHDPYQTYRNGHLVTVCR</sequence>
<dbReference type="EMBL" id="AAYA01000004">
    <property type="protein sequence ID" value="EBA08821.1"/>
    <property type="molecule type" value="Genomic_DNA"/>
</dbReference>
<keyword evidence="2" id="KW-0732">Signal</keyword>
<evidence type="ECO:0000313" key="3">
    <source>
        <dbReference type="EMBL" id="EBA08821.1"/>
    </source>
</evidence>